<accession>A0A1Z4NBT4</accession>
<evidence type="ECO:0000256" key="3">
    <source>
        <dbReference type="ARBA" id="ARBA00023015"/>
    </source>
</evidence>
<keyword evidence="4 7" id="KW-0238">DNA-binding</keyword>
<keyword evidence="10" id="KW-0614">Plasmid</keyword>
<evidence type="ECO:0000256" key="5">
    <source>
        <dbReference type="ARBA" id="ARBA00023163"/>
    </source>
</evidence>
<dbReference type="PROSITE" id="PS50110">
    <property type="entry name" value="RESPONSE_REGULATORY"/>
    <property type="match status" value="1"/>
</dbReference>
<sequence>MLKSQIYNELLNTQFDMRVLLVEDEPDLGAAIKRTLNQQKYLVDWVMDGNDAWAYLENSSAQYTVAILDWMLPGISGLELCKRLRYKGNPLPILMLTAKDRMEDKVAGLDAGADDYLVKPFGMVELLARLRALQRRSPHFQPQQLTVGNLTLDYGNSTVVRQNTTGEQQSIPLTNKEFQLLEYFMKHPKQIVTTEQIRNQIWEVNAESSSNVVAAQIRLLRRKLTSNDCPNPIETLHGMGYRLNFSDESK</sequence>
<dbReference type="GO" id="GO:0032993">
    <property type="term" value="C:protein-DNA complex"/>
    <property type="evidence" value="ECO:0007669"/>
    <property type="project" value="TreeGrafter"/>
</dbReference>
<evidence type="ECO:0000256" key="2">
    <source>
        <dbReference type="ARBA" id="ARBA00023012"/>
    </source>
</evidence>
<evidence type="ECO:0000313" key="10">
    <source>
        <dbReference type="EMBL" id="BAZ03155.1"/>
    </source>
</evidence>
<keyword evidence="11" id="KW-1185">Reference proteome</keyword>
<feature type="domain" description="Response regulatory" evidence="8">
    <location>
        <begin position="18"/>
        <end position="134"/>
    </location>
</feature>
<evidence type="ECO:0000259" key="8">
    <source>
        <dbReference type="PROSITE" id="PS50110"/>
    </source>
</evidence>
<dbReference type="PANTHER" id="PTHR48111">
    <property type="entry name" value="REGULATOR OF RPOS"/>
    <property type="match status" value="1"/>
</dbReference>
<dbReference type="InterPro" id="IPR011006">
    <property type="entry name" value="CheY-like_superfamily"/>
</dbReference>
<name>A0A1Z4NBT4_9CYAN</name>
<dbReference type="GO" id="GO:0006355">
    <property type="term" value="P:regulation of DNA-templated transcription"/>
    <property type="evidence" value="ECO:0007669"/>
    <property type="project" value="InterPro"/>
</dbReference>
<dbReference type="InterPro" id="IPR001867">
    <property type="entry name" value="OmpR/PhoB-type_DNA-bd"/>
</dbReference>
<evidence type="ECO:0000256" key="1">
    <source>
        <dbReference type="ARBA" id="ARBA00022553"/>
    </source>
</evidence>
<dbReference type="SMART" id="SM00862">
    <property type="entry name" value="Trans_reg_C"/>
    <property type="match status" value="1"/>
</dbReference>
<dbReference type="CDD" id="cd19935">
    <property type="entry name" value="REC_OmpR_CusR-like"/>
    <property type="match status" value="1"/>
</dbReference>
<dbReference type="PROSITE" id="PS51755">
    <property type="entry name" value="OMPR_PHOB"/>
    <property type="match status" value="1"/>
</dbReference>
<dbReference type="Gene3D" id="6.10.250.690">
    <property type="match status" value="1"/>
</dbReference>
<dbReference type="EMBL" id="AP018250">
    <property type="protein sequence ID" value="BAZ03155.1"/>
    <property type="molecule type" value="Genomic_DNA"/>
</dbReference>
<proteinExistence type="predicted"/>
<gene>
    <name evidence="10" type="ORF">NIES37_71680</name>
</gene>
<dbReference type="Gene3D" id="3.40.50.2300">
    <property type="match status" value="1"/>
</dbReference>
<feature type="domain" description="OmpR/PhoB-type" evidence="9">
    <location>
        <begin position="142"/>
        <end position="245"/>
    </location>
</feature>
<evidence type="ECO:0000256" key="6">
    <source>
        <dbReference type="PROSITE-ProRule" id="PRU00169"/>
    </source>
</evidence>
<keyword evidence="1 6" id="KW-0597">Phosphoprotein</keyword>
<dbReference type="InterPro" id="IPR016032">
    <property type="entry name" value="Sig_transdc_resp-reg_C-effctor"/>
</dbReference>
<dbReference type="InterPro" id="IPR001789">
    <property type="entry name" value="Sig_transdc_resp-reg_receiver"/>
</dbReference>
<organism evidence="10 11">
    <name type="scientific">Tolypothrix tenuis PCC 7101</name>
    <dbReference type="NCBI Taxonomy" id="231146"/>
    <lineage>
        <taxon>Bacteria</taxon>
        <taxon>Bacillati</taxon>
        <taxon>Cyanobacteriota</taxon>
        <taxon>Cyanophyceae</taxon>
        <taxon>Nostocales</taxon>
        <taxon>Tolypothrichaceae</taxon>
        <taxon>Tolypothrix</taxon>
    </lineage>
</organism>
<evidence type="ECO:0000256" key="7">
    <source>
        <dbReference type="PROSITE-ProRule" id="PRU01091"/>
    </source>
</evidence>
<keyword evidence="3" id="KW-0805">Transcription regulation</keyword>
<dbReference type="PANTHER" id="PTHR48111:SF5">
    <property type="entry name" value="RESPONSE REGULATOR RPPA"/>
    <property type="match status" value="1"/>
</dbReference>
<dbReference type="CDD" id="cd00383">
    <property type="entry name" value="trans_reg_C"/>
    <property type="match status" value="1"/>
</dbReference>
<dbReference type="InterPro" id="IPR039420">
    <property type="entry name" value="WalR-like"/>
</dbReference>
<dbReference type="RefSeq" id="WP_096585195.1">
    <property type="nucleotide sequence ID" value="NZ_CAWNJS010000003.1"/>
</dbReference>
<dbReference type="AlphaFoldDB" id="A0A1Z4NBT4"/>
<dbReference type="InterPro" id="IPR049767">
    <property type="entry name" value="RppA"/>
</dbReference>
<keyword evidence="2" id="KW-0902">Two-component regulatory system</keyword>
<dbReference type="GO" id="GO:0000156">
    <property type="term" value="F:phosphorelay response regulator activity"/>
    <property type="evidence" value="ECO:0007669"/>
    <property type="project" value="TreeGrafter"/>
</dbReference>
<dbReference type="Gene3D" id="1.10.10.10">
    <property type="entry name" value="Winged helix-like DNA-binding domain superfamily/Winged helix DNA-binding domain"/>
    <property type="match status" value="1"/>
</dbReference>
<evidence type="ECO:0000313" key="11">
    <source>
        <dbReference type="Proteomes" id="UP000218785"/>
    </source>
</evidence>
<evidence type="ECO:0000259" key="9">
    <source>
        <dbReference type="PROSITE" id="PS51755"/>
    </source>
</evidence>
<dbReference type="GO" id="GO:0005829">
    <property type="term" value="C:cytosol"/>
    <property type="evidence" value="ECO:0007669"/>
    <property type="project" value="TreeGrafter"/>
</dbReference>
<dbReference type="FunFam" id="3.40.50.2300:FF:000002">
    <property type="entry name" value="DNA-binding response regulator PhoP"/>
    <property type="match status" value="1"/>
</dbReference>
<dbReference type="Proteomes" id="UP000218785">
    <property type="component" value="Plasmid plasmid2"/>
</dbReference>
<reference evidence="10 11" key="1">
    <citation type="submission" date="2017-06" db="EMBL/GenBank/DDBJ databases">
        <title>Genome sequencing of cyanobaciteial culture collection at National Institute for Environmental Studies (NIES).</title>
        <authorList>
            <person name="Hirose Y."/>
            <person name="Shimura Y."/>
            <person name="Fujisawa T."/>
            <person name="Nakamura Y."/>
            <person name="Kawachi M."/>
        </authorList>
    </citation>
    <scope>NUCLEOTIDE SEQUENCE [LARGE SCALE GENOMIC DNA]</scope>
    <source>
        <strain evidence="10 11">NIES-37</strain>
        <plasmid evidence="11">Plasmid2 dna</plasmid>
    </source>
</reference>
<dbReference type="NCBIfam" id="NF041734">
    <property type="entry name" value="resp_reg_RppA"/>
    <property type="match status" value="1"/>
</dbReference>
<dbReference type="GO" id="GO:0000976">
    <property type="term" value="F:transcription cis-regulatory region binding"/>
    <property type="evidence" value="ECO:0007669"/>
    <property type="project" value="TreeGrafter"/>
</dbReference>
<dbReference type="SMART" id="SM00448">
    <property type="entry name" value="REC"/>
    <property type="match status" value="1"/>
</dbReference>
<geneLocation type="plasmid" evidence="11">
    <name>Plasmid2 dna</name>
</geneLocation>
<dbReference type="Pfam" id="PF00072">
    <property type="entry name" value="Response_reg"/>
    <property type="match status" value="1"/>
</dbReference>
<dbReference type="Pfam" id="PF00486">
    <property type="entry name" value="Trans_reg_C"/>
    <property type="match status" value="1"/>
</dbReference>
<protein>
    <submittedName>
        <fullName evidence="10">Two-component response regulator</fullName>
    </submittedName>
</protein>
<dbReference type="KEGG" id="ttq:NIES37_71680"/>
<feature type="DNA-binding region" description="OmpR/PhoB-type" evidence="7">
    <location>
        <begin position="142"/>
        <end position="245"/>
    </location>
</feature>
<dbReference type="SUPFAM" id="SSF46894">
    <property type="entry name" value="C-terminal effector domain of the bipartite response regulators"/>
    <property type="match status" value="1"/>
</dbReference>
<keyword evidence="5" id="KW-0804">Transcription</keyword>
<dbReference type="InterPro" id="IPR036388">
    <property type="entry name" value="WH-like_DNA-bd_sf"/>
</dbReference>
<dbReference type="SUPFAM" id="SSF52172">
    <property type="entry name" value="CheY-like"/>
    <property type="match status" value="1"/>
</dbReference>
<evidence type="ECO:0000256" key="4">
    <source>
        <dbReference type="ARBA" id="ARBA00023125"/>
    </source>
</evidence>
<feature type="modified residue" description="4-aspartylphosphate" evidence="6">
    <location>
        <position position="69"/>
    </location>
</feature>